<dbReference type="InterPro" id="IPR050360">
    <property type="entry name" value="MFS_Sugar_Transporters"/>
</dbReference>
<dbReference type="InterPro" id="IPR005828">
    <property type="entry name" value="MFS_sugar_transport-like"/>
</dbReference>
<keyword evidence="7" id="KW-1185">Reference proteome</keyword>
<feature type="transmembrane region" description="Helical" evidence="5">
    <location>
        <begin position="158"/>
        <end position="184"/>
    </location>
</feature>
<sequence length="235" mass="25762">MGSGPGAENNRMRLLEHTSLLGGLHRKDYFFVVEIVHGDENDVPSFQGSRSSKNRHRVHDPAGTNYIGSEPHGLLVSIVASAYTTLTSPAPTLCKKPACLSSIPQHVHDLPRARPCRHNRLLVQKFGRRTIHPYGTFTLFTTLLTIGGLSFSGTPASLWAIGGVLIFFVFVYQSTIGPITYSLVSKMSSTRLKAKTIVLARALYNVSTLLLTCSQTTSLEARRGTEALRQRSIGR</sequence>
<evidence type="ECO:0000256" key="3">
    <source>
        <dbReference type="ARBA" id="ARBA00022989"/>
    </source>
</evidence>
<accession>A0A7C8MFC1</accession>
<dbReference type="GO" id="GO:0016020">
    <property type="term" value="C:membrane"/>
    <property type="evidence" value="ECO:0007669"/>
    <property type="project" value="UniProtKB-SubCell"/>
</dbReference>
<feature type="transmembrane region" description="Helical" evidence="5">
    <location>
        <begin position="134"/>
        <end position="152"/>
    </location>
</feature>
<evidence type="ECO:0000256" key="2">
    <source>
        <dbReference type="ARBA" id="ARBA00022692"/>
    </source>
</evidence>
<evidence type="ECO:0000313" key="6">
    <source>
        <dbReference type="EMBL" id="KAF2871942.1"/>
    </source>
</evidence>
<comment type="subcellular location">
    <subcellularLocation>
        <location evidence="1">Membrane</location>
        <topology evidence="1">Multi-pass membrane protein</topology>
    </subcellularLocation>
</comment>
<reference evidence="6 7" key="1">
    <citation type="submission" date="2020-01" db="EMBL/GenBank/DDBJ databases">
        <authorList>
            <consortium name="DOE Joint Genome Institute"/>
            <person name="Haridas S."/>
            <person name="Albert R."/>
            <person name="Binder M."/>
            <person name="Bloem J."/>
            <person name="Labutti K."/>
            <person name="Salamov A."/>
            <person name="Andreopoulos B."/>
            <person name="Baker S.E."/>
            <person name="Barry K."/>
            <person name="Bills G."/>
            <person name="Bluhm B.H."/>
            <person name="Cannon C."/>
            <person name="Castanera R."/>
            <person name="Culley D.E."/>
            <person name="Daum C."/>
            <person name="Ezra D."/>
            <person name="Gonzalez J.B."/>
            <person name="Henrissat B."/>
            <person name="Kuo A."/>
            <person name="Liang C."/>
            <person name="Lipzen A."/>
            <person name="Lutzoni F."/>
            <person name="Magnuson J."/>
            <person name="Mondo S."/>
            <person name="Nolan M."/>
            <person name="Ohm R."/>
            <person name="Pangilinan J."/>
            <person name="Park H.-J.H."/>
            <person name="Ramirez L."/>
            <person name="Alfaro M."/>
            <person name="Sun H."/>
            <person name="Tritt A."/>
            <person name="Yoshinaga Y."/>
            <person name="Zwiers L.-H.L."/>
            <person name="Turgeon B.G."/>
            <person name="Goodwin S.B."/>
            <person name="Spatafora J.W."/>
            <person name="Crous P.W."/>
            <person name="Grigoriev I.V."/>
        </authorList>
    </citation>
    <scope>NUCLEOTIDE SEQUENCE [LARGE SCALE GENOMIC DNA]</scope>
    <source>
        <strain evidence="6 7">CBS 611.86</strain>
    </source>
</reference>
<dbReference type="AlphaFoldDB" id="A0A7C8MFC1"/>
<dbReference type="Proteomes" id="UP000481861">
    <property type="component" value="Unassembled WGS sequence"/>
</dbReference>
<gene>
    <name evidence="6" type="ORF">BDV95DRAFT_594227</name>
</gene>
<evidence type="ECO:0000313" key="7">
    <source>
        <dbReference type="Proteomes" id="UP000481861"/>
    </source>
</evidence>
<proteinExistence type="predicted"/>
<comment type="caution">
    <text evidence="6">The sequence shown here is derived from an EMBL/GenBank/DDBJ whole genome shotgun (WGS) entry which is preliminary data.</text>
</comment>
<dbReference type="Pfam" id="PF00083">
    <property type="entry name" value="Sugar_tr"/>
    <property type="match status" value="1"/>
</dbReference>
<organism evidence="6 7">
    <name type="scientific">Massariosphaeria phaeospora</name>
    <dbReference type="NCBI Taxonomy" id="100035"/>
    <lineage>
        <taxon>Eukaryota</taxon>
        <taxon>Fungi</taxon>
        <taxon>Dikarya</taxon>
        <taxon>Ascomycota</taxon>
        <taxon>Pezizomycotina</taxon>
        <taxon>Dothideomycetes</taxon>
        <taxon>Pleosporomycetidae</taxon>
        <taxon>Pleosporales</taxon>
        <taxon>Pleosporales incertae sedis</taxon>
        <taxon>Massariosphaeria</taxon>
    </lineage>
</organism>
<evidence type="ECO:0000256" key="5">
    <source>
        <dbReference type="SAM" id="Phobius"/>
    </source>
</evidence>
<protein>
    <submittedName>
        <fullName evidence="6">Uncharacterized protein</fullName>
    </submittedName>
</protein>
<keyword evidence="2 5" id="KW-0812">Transmembrane</keyword>
<evidence type="ECO:0000256" key="4">
    <source>
        <dbReference type="ARBA" id="ARBA00023136"/>
    </source>
</evidence>
<keyword evidence="3 5" id="KW-1133">Transmembrane helix</keyword>
<keyword evidence="4 5" id="KW-0472">Membrane</keyword>
<dbReference type="SUPFAM" id="SSF103473">
    <property type="entry name" value="MFS general substrate transporter"/>
    <property type="match status" value="1"/>
</dbReference>
<dbReference type="EMBL" id="JAADJZ010000010">
    <property type="protein sequence ID" value="KAF2871942.1"/>
    <property type="molecule type" value="Genomic_DNA"/>
</dbReference>
<evidence type="ECO:0000256" key="1">
    <source>
        <dbReference type="ARBA" id="ARBA00004141"/>
    </source>
</evidence>
<dbReference type="PANTHER" id="PTHR48022">
    <property type="entry name" value="PLASTIDIC GLUCOSE TRANSPORTER 4"/>
    <property type="match status" value="1"/>
</dbReference>
<dbReference type="GO" id="GO:0005351">
    <property type="term" value="F:carbohydrate:proton symporter activity"/>
    <property type="evidence" value="ECO:0007669"/>
    <property type="project" value="TreeGrafter"/>
</dbReference>
<dbReference type="Gene3D" id="1.20.1250.20">
    <property type="entry name" value="MFS general substrate transporter like domains"/>
    <property type="match status" value="1"/>
</dbReference>
<dbReference type="PANTHER" id="PTHR48022:SF76">
    <property type="entry name" value="MALTOSE PERMEASE, PUTATIVE (AFU_ORTHOLOGUE AFUA_8G07240)-RELATED"/>
    <property type="match status" value="1"/>
</dbReference>
<dbReference type="InterPro" id="IPR036259">
    <property type="entry name" value="MFS_trans_sf"/>
</dbReference>
<dbReference type="OrthoDB" id="3924743at2759"/>
<name>A0A7C8MFC1_9PLEO</name>